<feature type="domain" description="SF3 helicase" evidence="4">
    <location>
        <begin position="324"/>
        <end position="485"/>
    </location>
</feature>
<dbReference type="InterPro" id="IPR014015">
    <property type="entry name" value="Helicase_SF3_DNA-vir"/>
</dbReference>
<dbReference type="SUPFAM" id="SSF52540">
    <property type="entry name" value="P-loop containing nucleoside triphosphate hydrolases"/>
    <property type="match status" value="1"/>
</dbReference>
<protein>
    <submittedName>
        <fullName evidence="5">Phage primase</fullName>
    </submittedName>
</protein>
<dbReference type="NCBIfam" id="TIGR01613">
    <property type="entry name" value="primase_Cterm"/>
    <property type="match status" value="1"/>
</dbReference>
<accession>A0ABP3B0Z9</accession>
<comment type="caution">
    <text evidence="5">The sequence shown here is derived from an EMBL/GenBank/DDBJ whole genome shotgun (WGS) entry which is preliminary data.</text>
</comment>
<evidence type="ECO:0000256" key="1">
    <source>
        <dbReference type="ARBA" id="ARBA00022741"/>
    </source>
</evidence>
<dbReference type="InterPro" id="IPR027417">
    <property type="entry name" value="P-loop_NTPase"/>
</dbReference>
<keyword evidence="1" id="KW-0547">Nucleotide-binding</keyword>
<organism evidence="5 6">
    <name type="scientific">Listeria floridensis FSL S10-1187</name>
    <dbReference type="NCBI Taxonomy" id="1265817"/>
    <lineage>
        <taxon>Bacteria</taxon>
        <taxon>Bacillati</taxon>
        <taxon>Bacillota</taxon>
        <taxon>Bacilli</taxon>
        <taxon>Bacillales</taxon>
        <taxon>Listeriaceae</taxon>
        <taxon>Listeria</taxon>
    </lineage>
</organism>
<dbReference type="EMBL" id="AODF01000003">
    <property type="protein sequence ID" value="EUJ33534.1"/>
    <property type="molecule type" value="Genomic_DNA"/>
</dbReference>
<dbReference type="InterPro" id="IPR006500">
    <property type="entry name" value="Helicase_put_C_phage/plasmid"/>
</dbReference>
<keyword evidence="3" id="KW-0067">ATP-binding</keyword>
<dbReference type="Proteomes" id="UP000019249">
    <property type="component" value="Unassembled WGS sequence"/>
</dbReference>
<dbReference type="PROSITE" id="PS51206">
    <property type="entry name" value="SF3_HELICASE_1"/>
    <property type="match status" value="1"/>
</dbReference>
<evidence type="ECO:0000313" key="5">
    <source>
        <dbReference type="EMBL" id="EUJ33534.1"/>
    </source>
</evidence>
<dbReference type="InterPro" id="IPR051620">
    <property type="entry name" value="ORF904-like_C"/>
</dbReference>
<gene>
    <name evidence="5" type="ORF">MFLO_02513</name>
</gene>
<evidence type="ECO:0000256" key="2">
    <source>
        <dbReference type="ARBA" id="ARBA00022801"/>
    </source>
</evidence>
<evidence type="ECO:0000256" key="3">
    <source>
        <dbReference type="ARBA" id="ARBA00022840"/>
    </source>
</evidence>
<keyword evidence="6" id="KW-1185">Reference proteome</keyword>
<evidence type="ECO:0000259" key="4">
    <source>
        <dbReference type="PROSITE" id="PS51206"/>
    </source>
</evidence>
<proteinExistence type="predicted"/>
<reference evidence="5 6" key="1">
    <citation type="journal article" date="2014" name="Int. J. Syst. Evol. Microbiol.">
        <title>Listeria floridensis sp. nov., Listeria aquatica sp. nov., Listeria cornellensis sp. nov., Listeria riparia sp. nov. and Listeria grandensis sp. nov., from agricultural and natural environments.</title>
        <authorList>
            <person name="den Bakker H.C."/>
            <person name="Warchocki S."/>
            <person name="Wright E.M."/>
            <person name="Allred A.F."/>
            <person name="Ahlstrom C."/>
            <person name="Manuel C.S."/>
            <person name="Stasiewicz M.J."/>
            <person name="Burrell A."/>
            <person name="Roof S."/>
            <person name="Strawn L."/>
            <person name="Fortes E.D."/>
            <person name="Nightingale K.K."/>
            <person name="Kephart D."/>
            <person name="Wiedmann M."/>
        </authorList>
    </citation>
    <scope>NUCLEOTIDE SEQUENCE [LARGE SCALE GENOMIC DNA]</scope>
    <source>
        <strain evidence="5 6">FSL S10-1187</strain>
    </source>
</reference>
<name>A0ABP3B0Z9_9LIST</name>
<dbReference type="PANTHER" id="PTHR35372:SF2">
    <property type="entry name" value="SF3 HELICASE DOMAIN-CONTAINING PROTEIN"/>
    <property type="match status" value="1"/>
</dbReference>
<sequence length="590" mass="68950">MYVEFLNGEKHAKKDADVSESLEYFDDAGYLLTDSDLIIDIDCLNRDQINELIRFFRIETQIVWTERGAHFYFKKPDGFRAAKSICGLGFEVEYKHIKNTKDITVKRNGKAREVMNQGIREELPNFFKPLRKASELLGLDEGDGRNQALFKHRGYITSLNNWTKMLIFINQAIFATPLPEDEMETLTRDIEIKAIKDGEAAIADLIMKEKRIVKYSGSLYYFDGKEYINDEDKMTRMVFSYCEGQKTNYVREVIEQMNLRSKLIPDDYTFDIKLKNGILRDGEFIEVDYTDFTPYSIPIKYDPDTKPVEEVEQYLDHLTNSDEDYKKFVLEMMGHCLIVDKEVKRMMGKFFILIGSGGNGKGTLLSIIRSILNQKNCSGLSIKNMTDERYFNVLQGKLTNLGDDIQDEPINNEQMKILKNISTCDFVEMRKLYKNANSVELTPTLIFASNHVLKSFEKGESYKRRVVWMPMFTKVKKKDKRFISNITTPKALQYWIKLVVEAYFRLYKNEKFTDAKIVEDYNRRYHEENDTTLEFVFDLTKDDIIGKRAPEVFEEYEKWAEENGLNVLSARALKSTIQDVHQLEIKPKKN</sequence>
<dbReference type="RefSeq" id="WP_241433508.1">
    <property type="nucleotide sequence ID" value="NZ_AODF01000003.1"/>
</dbReference>
<dbReference type="InterPro" id="IPR045455">
    <property type="entry name" value="NrS-1_pol-like_helicase"/>
</dbReference>
<evidence type="ECO:0000313" key="6">
    <source>
        <dbReference type="Proteomes" id="UP000019249"/>
    </source>
</evidence>
<dbReference type="PANTHER" id="PTHR35372">
    <property type="entry name" value="ATP BINDING PROTEIN-RELATED"/>
    <property type="match status" value="1"/>
</dbReference>
<keyword evidence="2" id="KW-0378">Hydrolase</keyword>
<dbReference type="Gene3D" id="3.40.50.300">
    <property type="entry name" value="P-loop containing nucleotide triphosphate hydrolases"/>
    <property type="match status" value="1"/>
</dbReference>
<dbReference type="Pfam" id="PF19263">
    <property type="entry name" value="DUF5906"/>
    <property type="match status" value="1"/>
</dbReference>